<sequence>MQIAEIIDKLKKYGAVPRLEGDMVKLTGAVENIPSFILDAIRSEKQALIEYLKESHRKMNAVQIPLAAKRTYYPCTAAQRRMWFLCQLDNGSAAYHIVTRLKLGNDIDLALLEEAFRLSVKKHEILRTVFKDIDGAPFLEILDDVPFAINREQPSLDEDLPEPVLFDLDKGPLFHVRLMTPGNKDYEMIFTIHHIISDGWSIQVLMKEVMDNYQRLLRKETQAQEMLKIQYKDYAHWMEQRLAGEWGQRGIGFWQRQFPSAPSVLSLPYDIPRTGTVEFKGATERFSFQRQQYLDMQALCREEKATLFNFLRAVLSILLGRFSQQNEFVIGAPVSGRTHHELADQLGLYVNTLPLAVHIEGNLHFKEFLKEVSASTRDVFEFQDIPLDTIIDKIAVNREVGRHPLFDVIMVFQNPVTTNEPAAWSRLDIHAQGVAKFDLTFNFDYTADGLFYLDIEYATGLFAAYTIKRLFTALQQIIEQVLKTPDIKLNQIDLLTAEKRRELLYERNPLVSDIHTPNILQLLNQAFDQWKNRIAVIFENKKVSYGELNSYSTSLGHRLDIELNGDTELVGLLTARNECTIGIMLGIWRSGRAYVPIDPSYPVQRIRYIIADAGLKVLVIDRQYSALVPDDLKITILFTDELDANTAADNSAVITTDFREKLAYVIYTSGSTGSPKGVGICHRNVIAFLQWAKREFAATPFSILYAATSYCFDLSIFEFFAPLLLGKSIRMLPSALSIPEYAHSEEGLFINTVPSVVHSLQESGMNWDNVTALNIAGEPLSGNMLSGLNIDKIEIRNLYGPTEDTTYSTVYRVTGQLTAAVPIGKPIDDTRLYILDGNHCPVPEGMAGEIYLSGHGVAKGYINQRQLTTERFLNNPFVPGTVMYKTGDIGKWLGDGNVEFIGRADLQVKIRGHRIEPGEIEHTLEQYPLVNRGLVTIFRDGGEFRIAAYYTGLGLIDLVGLQEFCRRQLPSWMIPDCWMQLDAFPLTTNGKIDRSRLPSPELFSQSDSVIEKPSTLLEERLLDIWRELLDKKDIGINQSFFEAGGNSLMAMRLKFLVESRLYKQLSLSELFIHSTIRQQAQLVEQRPQMVMSKIERAKDGPLFPVSHVQERLWVLTRFEEASVAYNMPAVFRINGVLDIPLLKQAFRLSIERHEALRTIFFEEDGRQMQKILTPSAMTFSVLVEDYEDEAAWIQKHVTLPFNAQTGPLIRCAVLRRRSADILLFNVHHLVCDGRSVEILYEEVIEAYRALMSGAVLERPPLSLQYRDFSLWQRKKWQNGFFDEDLHFWKNLFNDGVPVLSLPEDCNRPDIKTYRGASITRTMGAAVLEKISHLQAKSESSLFAVLLAFVNILLKKYANLDDIVVGVPVSGRDHRQLEDQIGFYANTLAIKTHVDATLDFLSFIRVQKDIILEAFVHRELPFSILLDNLDLPRDLSRSPLFDVMVVLQEGSALDGDVAIHPGLHFTRMPVAAKSAKYDLTFTFTLHAGKLVLELEYNSDVFVEDTVNRMTEHLSRIIGQVINDPALKIRDISLLAEEETRMLKEKTDRTAVDYDRSATIVSLFRQAVMQWKNKTALQAGDRKMSYAELDGLSSRLASILVKKYGVKPEMPVLLHFQRGEWMLVAIFAVLKAGAVYVPVDPDYPSARIDYILDDTGGQLLLYDVEPRYPIRANKPDLQCIAITGEELNNWAEDTGESDEHEAAVRPDALAYIIYTSGTTGRPKGVMIEHRNVVRLLFNDEMPYDFNDSDKWVLFHSYCFDVSVWEIFGSLLNGGTLIIPGKETTQNSLVFYDLLLREGITILNQTPTAFRSLVQNNQQRFATEPLASIRWLVFAGEALMPGILKEWKRHMPGCRNINMYGITETTVHVTFKELSEQDIAHNVSNIGLPLPTLSCVVLDKDLQQVPVGVTGELFVGGAGVGRGYWNQPALTNQRFIEDPFHPGQRLYRSGDYARFLASGDIEYIGRRDDQVKIRGHRIELNEIAMALSKLDEVKDAIVLPEKNSSGEPELIAYYIPASDTVTVDILRRKLNEMLPAYMMPSCFLSLAAFPTNSNGKLDRSVLPRPAESGERALAFVPARNTIDTQLIDIWEKILERKNIGIKDNFFDLGGHSLKATRVITSVIELYGIRIDLKNLFMDPTIESLSDHISVLLWATDGTETAMVQGEDLIV</sequence>
<dbReference type="Proteomes" id="UP000192796">
    <property type="component" value="Unassembled WGS sequence"/>
</dbReference>
<dbReference type="OrthoDB" id="599826at2"/>
<dbReference type="PANTHER" id="PTHR45527:SF1">
    <property type="entry name" value="FATTY ACID SYNTHASE"/>
    <property type="match status" value="1"/>
</dbReference>
<evidence type="ECO:0000313" key="6">
    <source>
        <dbReference type="Proteomes" id="UP000192796"/>
    </source>
</evidence>
<dbReference type="Gene3D" id="2.30.38.10">
    <property type="entry name" value="Luciferase, Domain 3"/>
    <property type="match status" value="1"/>
</dbReference>
<dbReference type="InterPro" id="IPR010071">
    <property type="entry name" value="AA_adenyl_dom"/>
</dbReference>
<dbReference type="Pfam" id="PF00668">
    <property type="entry name" value="Condensation"/>
    <property type="match status" value="2"/>
</dbReference>
<dbReference type="Gene3D" id="3.30.559.30">
    <property type="entry name" value="Nonribosomal peptide synthetase, condensation domain"/>
    <property type="match status" value="2"/>
</dbReference>
<dbReference type="GO" id="GO:0044550">
    <property type="term" value="P:secondary metabolite biosynthetic process"/>
    <property type="evidence" value="ECO:0007669"/>
    <property type="project" value="TreeGrafter"/>
</dbReference>
<dbReference type="GO" id="GO:0003824">
    <property type="term" value="F:catalytic activity"/>
    <property type="evidence" value="ECO:0007669"/>
    <property type="project" value="InterPro"/>
</dbReference>
<dbReference type="Gene3D" id="1.10.1200.10">
    <property type="entry name" value="ACP-like"/>
    <property type="match status" value="2"/>
</dbReference>
<dbReference type="PROSITE" id="PS00012">
    <property type="entry name" value="PHOSPHOPANTETHEINE"/>
    <property type="match status" value="1"/>
</dbReference>
<dbReference type="GO" id="GO:0005829">
    <property type="term" value="C:cytosol"/>
    <property type="evidence" value="ECO:0007669"/>
    <property type="project" value="TreeGrafter"/>
</dbReference>
<dbReference type="Pfam" id="PF00550">
    <property type="entry name" value="PP-binding"/>
    <property type="match status" value="2"/>
</dbReference>
<feature type="domain" description="Carrier" evidence="4">
    <location>
        <begin position="1012"/>
        <end position="1087"/>
    </location>
</feature>
<dbReference type="NCBIfam" id="TIGR01733">
    <property type="entry name" value="AA-adenyl-dom"/>
    <property type="match status" value="2"/>
</dbReference>
<dbReference type="FunFam" id="3.40.50.12780:FF:000012">
    <property type="entry name" value="Non-ribosomal peptide synthetase"/>
    <property type="match status" value="1"/>
</dbReference>
<dbReference type="InterPro" id="IPR023213">
    <property type="entry name" value="CAT-like_dom_sf"/>
</dbReference>
<accession>A0A1V9FS26</accession>
<dbReference type="STRING" id="1703345.A3860_05095"/>
<gene>
    <name evidence="5" type="ORF">A3860_05095</name>
</gene>
<dbReference type="FunFam" id="2.30.38.10:FF:000001">
    <property type="entry name" value="Non-ribosomal peptide synthetase PvdI"/>
    <property type="match status" value="1"/>
</dbReference>
<dbReference type="Pfam" id="PF00501">
    <property type="entry name" value="AMP-binding"/>
    <property type="match status" value="2"/>
</dbReference>
<dbReference type="InterPro" id="IPR000873">
    <property type="entry name" value="AMP-dep_synth/lig_dom"/>
</dbReference>
<dbReference type="PROSITE" id="PS00455">
    <property type="entry name" value="AMP_BINDING"/>
    <property type="match status" value="2"/>
</dbReference>
<organism evidence="5 6">
    <name type="scientific">Niastella vici</name>
    <dbReference type="NCBI Taxonomy" id="1703345"/>
    <lineage>
        <taxon>Bacteria</taxon>
        <taxon>Pseudomonadati</taxon>
        <taxon>Bacteroidota</taxon>
        <taxon>Chitinophagia</taxon>
        <taxon>Chitinophagales</taxon>
        <taxon>Chitinophagaceae</taxon>
        <taxon>Niastella</taxon>
    </lineage>
</organism>
<evidence type="ECO:0000256" key="2">
    <source>
        <dbReference type="ARBA" id="ARBA00022450"/>
    </source>
</evidence>
<keyword evidence="3" id="KW-0597">Phosphoprotein</keyword>
<dbReference type="InterPro" id="IPR045851">
    <property type="entry name" value="AMP-bd_C_sf"/>
</dbReference>
<dbReference type="PROSITE" id="PS50075">
    <property type="entry name" value="CARRIER"/>
    <property type="match status" value="2"/>
</dbReference>
<evidence type="ECO:0000256" key="1">
    <source>
        <dbReference type="ARBA" id="ARBA00001957"/>
    </source>
</evidence>
<dbReference type="FunFam" id="3.40.50.980:FF:000001">
    <property type="entry name" value="Non-ribosomal peptide synthetase"/>
    <property type="match status" value="1"/>
</dbReference>
<dbReference type="GO" id="GO:0043041">
    <property type="term" value="P:amino acid activation for nonribosomal peptide biosynthetic process"/>
    <property type="evidence" value="ECO:0007669"/>
    <property type="project" value="TreeGrafter"/>
</dbReference>
<protein>
    <recommendedName>
        <fullName evidence="4">Carrier domain-containing protein</fullName>
    </recommendedName>
</protein>
<dbReference type="InterPro" id="IPR042099">
    <property type="entry name" value="ANL_N_sf"/>
</dbReference>
<comment type="cofactor">
    <cofactor evidence="1">
        <name>pantetheine 4'-phosphate</name>
        <dbReference type="ChEBI" id="CHEBI:47942"/>
    </cofactor>
</comment>
<dbReference type="CDD" id="cd17643">
    <property type="entry name" value="A_NRPS_Cytc1-like"/>
    <property type="match status" value="1"/>
</dbReference>
<dbReference type="NCBIfam" id="NF003417">
    <property type="entry name" value="PRK04813.1"/>
    <property type="match status" value="2"/>
</dbReference>
<reference evidence="5 6" key="1">
    <citation type="submission" date="2016-03" db="EMBL/GenBank/DDBJ databases">
        <title>Niastella vici sp. nov., isolated from farmland soil.</title>
        <authorList>
            <person name="Chen L."/>
            <person name="Wang D."/>
            <person name="Yang S."/>
            <person name="Wang G."/>
        </authorList>
    </citation>
    <scope>NUCLEOTIDE SEQUENCE [LARGE SCALE GENOMIC DNA]</scope>
    <source>
        <strain evidence="5 6">DJ57</strain>
    </source>
</reference>
<dbReference type="InterPro" id="IPR020845">
    <property type="entry name" value="AMP-binding_CS"/>
</dbReference>
<name>A0A1V9FS26_9BACT</name>
<comment type="caution">
    <text evidence="5">The sequence shown here is derived from an EMBL/GenBank/DDBJ whole genome shotgun (WGS) entry which is preliminary data.</text>
</comment>
<dbReference type="InterPro" id="IPR009081">
    <property type="entry name" value="PP-bd_ACP"/>
</dbReference>
<dbReference type="Gene3D" id="3.30.559.10">
    <property type="entry name" value="Chloramphenicol acetyltransferase-like domain"/>
    <property type="match status" value="2"/>
</dbReference>
<keyword evidence="2" id="KW-0596">Phosphopantetheine</keyword>
<dbReference type="SUPFAM" id="SSF52777">
    <property type="entry name" value="CoA-dependent acyltransferases"/>
    <property type="match status" value="4"/>
</dbReference>
<dbReference type="CDD" id="cd19531">
    <property type="entry name" value="LCL_NRPS-like"/>
    <property type="match status" value="2"/>
</dbReference>
<dbReference type="SUPFAM" id="SSF47336">
    <property type="entry name" value="ACP-like"/>
    <property type="match status" value="2"/>
</dbReference>
<dbReference type="Gene3D" id="3.30.300.30">
    <property type="match status" value="2"/>
</dbReference>
<keyword evidence="6" id="KW-1185">Reference proteome</keyword>
<feature type="domain" description="Carrier" evidence="4">
    <location>
        <begin position="2074"/>
        <end position="2149"/>
    </location>
</feature>
<dbReference type="InterPro" id="IPR001242">
    <property type="entry name" value="Condensation_dom"/>
</dbReference>
<dbReference type="PANTHER" id="PTHR45527">
    <property type="entry name" value="NONRIBOSOMAL PEPTIDE SYNTHETASE"/>
    <property type="match status" value="1"/>
</dbReference>
<dbReference type="EMBL" id="LVYD01000058">
    <property type="protein sequence ID" value="OQP61097.1"/>
    <property type="molecule type" value="Genomic_DNA"/>
</dbReference>
<evidence type="ECO:0000259" key="4">
    <source>
        <dbReference type="PROSITE" id="PS50075"/>
    </source>
</evidence>
<dbReference type="Gene3D" id="3.40.50.980">
    <property type="match status" value="2"/>
</dbReference>
<evidence type="ECO:0000256" key="3">
    <source>
        <dbReference type="ARBA" id="ARBA00022553"/>
    </source>
</evidence>
<dbReference type="Gene3D" id="3.40.50.12780">
    <property type="entry name" value="N-terminal domain of ligase-like"/>
    <property type="match status" value="1"/>
</dbReference>
<dbReference type="SUPFAM" id="SSF56801">
    <property type="entry name" value="Acetyl-CoA synthetase-like"/>
    <property type="match status" value="2"/>
</dbReference>
<proteinExistence type="predicted"/>
<dbReference type="RefSeq" id="WP_081151365.1">
    <property type="nucleotide sequence ID" value="NZ_LVYD01000058.1"/>
</dbReference>
<dbReference type="InterPro" id="IPR036736">
    <property type="entry name" value="ACP-like_sf"/>
</dbReference>
<dbReference type="InterPro" id="IPR006162">
    <property type="entry name" value="Ppantetheine_attach_site"/>
</dbReference>
<dbReference type="GO" id="GO:0031177">
    <property type="term" value="F:phosphopantetheine binding"/>
    <property type="evidence" value="ECO:0007669"/>
    <property type="project" value="TreeGrafter"/>
</dbReference>
<evidence type="ECO:0000313" key="5">
    <source>
        <dbReference type="EMBL" id="OQP61097.1"/>
    </source>
</evidence>